<dbReference type="Pfam" id="PF02378">
    <property type="entry name" value="PTS_EIIC"/>
    <property type="match status" value="1"/>
</dbReference>
<dbReference type="InterPro" id="IPR051088">
    <property type="entry name" value="PTS_Sugar-EIIC/EIIB"/>
</dbReference>
<feature type="domain" description="PTS EIIC type-3" evidence="10">
    <location>
        <begin position="14"/>
        <end position="429"/>
    </location>
</feature>
<reference evidence="11 12" key="1">
    <citation type="submission" date="2018-10" db="EMBL/GenBank/DDBJ databases">
        <title>Falsibacillus sp. genome draft.</title>
        <authorList>
            <person name="Shi S."/>
        </authorList>
    </citation>
    <scope>NUCLEOTIDE SEQUENCE [LARGE SCALE GENOMIC DNA]</scope>
    <source>
        <strain evidence="11 12">GY 10110</strain>
    </source>
</reference>
<dbReference type="PROSITE" id="PS51105">
    <property type="entry name" value="PTS_EIIC_TYPE_3"/>
    <property type="match status" value="1"/>
</dbReference>
<feature type="transmembrane region" description="Helical" evidence="9">
    <location>
        <begin position="412"/>
        <end position="430"/>
    </location>
</feature>
<dbReference type="InterPro" id="IPR003352">
    <property type="entry name" value="PTS_EIIC"/>
</dbReference>
<feature type="transmembrane region" description="Helical" evidence="9">
    <location>
        <begin position="38"/>
        <end position="59"/>
    </location>
</feature>
<evidence type="ECO:0000313" key="12">
    <source>
        <dbReference type="Proteomes" id="UP000276770"/>
    </source>
</evidence>
<dbReference type="PIRSF" id="PIRSF006351">
    <property type="entry name" value="PTS_EIIC-Cellobiose"/>
    <property type="match status" value="1"/>
</dbReference>
<dbReference type="EMBL" id="RCVZ01000008">
    <property type="protein sequence ID" value="RLQ94913.1"/>
    <property type="molecule type" value="Genomic_DNA"/>
</dbReference>
<keyword evidence="4 8" id="KW-0762">Sugar transport</keyword>
<dbReference type="OrthoDB" id="1641940at2"/>
<comment type="subcellular location">
    <subcellularLocation>
        <location evidence="1">Cell membrane</location>
        <topology evidence="1">Multi-pass membrane protein</topology>
    </subcellularLocation>
</comment>
<accession>A0A3L7JW07</accession>
<name>A0A3L7JW07_9BACI</name>
<comment type="function">
    <text evidence="8">The phosphoenolpyruvate-dependent sugar phosphotransferase system (PTS), a major carbohydrate active -transport system, catalyzes the phosphorylation of incoming sugar substrates concomitant with their translocation across the cell membrane.</text>
</comment>
<feature type="transmembrane region" description="Helical" evidence="9">
    <location>
        <begin position="233"/>
        <end position="253"/>
    </location>
</feature>
<dbReference type="PANTHER" id="PTHR33989:SF11">
    <property type="entry name" value="LICHENAN PERMEASE IIC COMPONENT"/>
    <property type="match status" value="1"/>
</dbReference>
<evidence type="ECO:0000256" key="9">
    <source>
        <dbReference type="SAM" id="Phobius"/>
    </source>
</evidence>
<dbReference type="GO" id="GO:0005886">
    <property type="term" value="C:plasma membrane"/>
    <property type="evidence" value="ECO:0007669"/>
    <property type="project" value="UniProtKB-SubCell"/>
</dbReference>
<dbReference type="GO" id="GO:1901264">
    <property type="term" value="P:carbohydrate derivative transport"/>
    <property type="evidence" value="ECO:0007669"/>
    <property type="project" value="TreeGrafter"/>
</dbReference>
<proteinExistence type="predicted"/>
<organism evidence="11 12">
    <name type="scientific">Falsibacillus albus</name>
    <dbReference type="NCBI Taxonomy" id="2478915"/>
    <lineage>
        <taxon>Bacteria</taxon>
        <taxon>Bacillati</taxon>
        <taxon>Bacillota</taxon>
        <taxon>Bacilli</taxon>
        <taxon>Bacillales</taxon>
        <taxon>Bacillaceae</taxon>
        <taxon>Falsibacillus</taxon>
    </lineage>
</organism>
<evidence type="ECO:0000313" key="11">
    <source>
        <dbReference type="EMBL" id="RLQ94913.1"/>
    </source>
</evidence>
<keyword evidence="5 9" id="KW-0812">Transmembrane</keyword>
<evidence type="ECO:0000256" key="3">
    <source>
        <dbReference type="ARBA" id="ARBA00022475"/>
    </source>
</evidence>
<dbReference type="InterPro" id="IPR004796">
    <property type="entry name" value="PTS_IIC_cello"/>
</dbReference>
<evidence type="ECO:0000256" key="6">
    <source>
        <dbReference type="ARBA" id="ARBA00022989"/>
    </source>
</evidence>
<evidence type="ECO:0000256" key="4">
    <source>
        <dbReference type="ARBA" id="ARBA00022597"/>
    </source>
</evidence>
<dbReference type="NCBIfam" id="TIGR00410">
    <property type="entry name" value="lacE"/>
    <property type="match status" value="1"/>
</dbReference>
<keyword evidence="2 8" id="KW-0813">Transport</keyword>
<dbReference type="Proteomes" id="UP000276770">
    <property type="component" value="Unassembled WGS sequence"/>
</dbReference>
<keyword evidence="3 8" id="KW-1003">Cell membrane</keyword>
<feature type="transmembrane region" description="Helical" evidence="9">
    <location>
        <begin position="359"/>
        <end position="377"/>
    </location>
</feature>
<keyword evidence="11" id="KW-0808">Transferase</keyword>
<dbReference type="InterPro" id="IPR004501">
    <property type="entry name" value="PTS_EIIC_3"/>
</dbReference>
<comment type="caution">
    <text evidence="11">The sequence shown here is derived from an EMBL/GenBank/DDBJ whole genome shotgun (WGS) entry which is preliminary data.</text>
</comment>
<feature type="transmembrane region" description="Helical" evidence="9">
    <location>
        <begin position="79"/>
        <end position="98"/>
    </location>
</feature>
<evidence type="ECO:0000256" key="7">
    <source>
        <dbReference type="ARBA" id="ARBA00023136"/>
    </source>
</evidence>
<feature type="transmembrane region" description="Helical" evidence="9">
    <location>
        <begin position="110"/>
        <end position="128"/>
    </location>
</feature>
<dbReference type="PANTHER" id="PTHR33989">
    <property type="match status" value="1"/>
</dbReference>
<feature type="transmembrane region" description="Helical" evidence="9">
    <location>
        <begin position="302"/>
        <end position="322"/>
    </location>
</feature>
<keyword evidence="6 9" id="KW-1133">Transmembrane helix</keyword>
<protein>
    <recommendedName>
        <fullName evidence="8">Permease IIC component</fullName>
    </recommendedName>
</protein>
<feature type="transmembrane region" description="Helical" evidence="9">
    <location>
        <begin position="148"/>
        <end position="169"/>
    </location>
</feature>
<dbReference type="AlphaFoldDB" id="A0A3L7JW07"/>
<sequence>MERVLKVNKLQNFLDVKLMPIAGRISEQRHLQAIRDGIILALPLLIIGSFFLIIGFLPINGYNDFMAGIFGPSWLDKLLYPVGATFDLLALFVSFGVAYRLAEKYKVDPVSAGVISVSAFMLATPFHVSFTPEGAGKAVEVGGAIPQALMGSQGMFVAIILAILSTEIFRKIIQKNVVIKMPDGVPPAVARSFTALVPALAVIITVWVLRLLIELTPFESIHAIVKDLLATPLSYLGGSLWGTLIAVFLMMLLWSMGLHGDAIVGSVMAPIWLQLMDENRKVFQANPNAELPHVVTQQFIDLWLNIGGTGVTLALVLLMLIRARSKQMKQLGKLAFGASLFNISEPVVFGTPIVMNPTLLIPFILAPLVSVVITYFAMDWGWVAKPNGVLVPWTSPVLVSGYLATGGKISGMVLQAVNVVVAMLIYYPFFRAWDKKKMEEELSSEKTAEPAVKTNTLDI</sequence>
<keyword evidence="12" id="KW-1185">Reference proteome</keyword>
<dbReference type="GO" id="GO:0009401">
    <property type="term" value="P:phosphoenolpyruvate-dependent sugar phosphotransferase system"/>
    <property type="evidence" value="ECO:0007669"/>
    <property type="project" value="InterPro"/>
</dbReference>
<evidence type="ECO:0000256" key="2">
    <source>
        <dbReference type="ARBA" id="ARBA00022448"/>
    </source>
</evidence>
<keyword evidence="7 8" id="KW-0472">Membrane</keyword>
<evidence type="ECO:0000259" key="10">
    <source>
        <dbReference type="PROSITE" id="PS51105"/>
    </source>
</evidence>
<evidence type="ECO:0000256" key="8">
    <source>
        <dbReference type="PIRNR" id="PIRNR006351"/>
    </source>
</evidence>
<evidence type="ECO:0000256" key="5">
    <source>
        <dbReference type="ARBA" id="ARBA00022692"/>
    </source>
</evidence>
<dbReference type="GO" id="GO:0008982">
    <property type="term" value="F:protein-N(PI)-phosphohistidine-sugar phosphotransferase activity"/>
    <property type="evidence" value="ECO:0007669"/>
    <property type="project" value="UniProtKB-UniRule"/>
</dbReference>
<dbReference type="NCBIfam" id="TIGR00359">
    <property type="entry name" value="cello_pts_IIC"/>
    <property type="match status" value="1"/>
</dbReference>
<gene>
    <name evidence="11" type="primary">celB</name>
    <name evidence="11" type="ORF">D9X91_12750</name>
</gene>
<evidence type="ECO:0000256" key="1">
    <source>
        <dbReference type="ARBA" id="ARBA00004651"/>
    </source>
</evidence>